<dbReference type="EMBL" id="NBSK02000008">
    <property type="protein sequence ID" value="KAJ0191232.1"/>
    <property type="molecule type" value="Genomic_DNA"/>
</dbReference>
<proteinExistence type="predicted"/>
<accession>A0A9R1UQC7</accession>
<evidence type="ECO:0008006" key="3">
    <source>
        <dbReference type="Google" id="ProtNLM"/>
    </source>
</evidence>
<reference evidence="1 2" key="1">
    <citation type="journal article" date="2017" name="Nat. Commun.">
        <title>Genome assembly with in vitro proximity ligation data and whole-genome triplication in lettuce.</title>
        <authorList>
            <person name="Reyes-Chin-Wo S."/>
            <person name="Wang Z."/>
            <person name="Yang X."/>
            <person name="Kozik A."/>
            <person name="Arikit S."/>
            <person name="Song C."/>
            <person name="Xia L."/>
            <person name="Froenicke L."/>
            <person name="Lavelle D.O."/>
            <person name="Truco M.J."/>
            <person name="Xia R."/>
            <person name="Zhu S."/>
            <person name="Xu C."/>
            <person name="Xu H."/>
            <person name="Xu X."/>
            <person name="Cox K."/>
            <person name="Korf I."/>
            <person name="Meyers B.C."/>
            <person name="Michelmore R.W."/>
        </authorList>
    </citation>
    <scope>NUCLEOTIDE SEQUENCE [LARGE SCALE GENOMIC DNA]</scope>
    <source>
        <strain evidence="2">cv. Salinas</strain>
        <tissue evidence="1">Seedlings</tissue>
    </source>
</reference>
<evidence type="ECO:0000313" key="2">
    <source>
        <dbReference type="Proteomes" id="UP000235145"/>
    </source>
</evidence>
<gene>
    <name evidence="1" type="ORF">LSAT_V11C800411700</name>
</gene>
<organism evidence="1 2">
    <name type="scientific">Lactuca sativa</name>
    <name type="common">Garden lettuce</name>
    <dbReference type="NCBI Taxonomy" id="4236"/>
    <lineage>
        <taxon>Eukaryota</taxon>
        <taxon>Viridiplantae</taxon>
        <taxon>Streptophyta</taxon>
        <taxon>Embryophyta</taxon>
        <taxon>Tracheophyta</taxon>
        <taxon>Spermatophyta</taxon>
        <taxon>Magnoliopsida</taxon>
        <taxon>eudicotyledons</taxon>
        <taxon>Gunneridae</taxon>
        <taxon>Pentapetalae</taxon>
        <taxon>asterids</taxon>
        <taxon>campanulids</taxon>
        <taxon>Asterales</taxon>
        <taxon>Asteraceae</taxon>
        <taxon>Cichorioideae</taxon>
        <taxon>Cichorieae</taxon>
        <taxon>Lactucinae</taxon>
        <taxon>Lactuca</taxon>
    </lineage>
</organism>
<dbReference type="Proteomes" id="UP000235145">
    <property type="component" value="Unassembled WGS sequence"/>
</dbReference>
<evidence type="ECO:0000313" key="1">
    <source>
        <dbReference type="EMBL" id="KAJ0191232.1"/>
    </source>
</evidence>
<sequence>MRLKKALRQGREVSFITNMDDIISTCIERVFLGSYHEYTSKSVFKYIRTRCISGRTVQPLFWMTSNLYIVFDFEENFLRLTPDAREVFTVIGHAKWARDYSPNIRWNVVNIDVFQIFWCYRELDYRTPLYAKMVLHKRMQNSVRWQATKIPTEIPSLLLSNIYRVVDLKKTCFVDLNHHTCLCGKWHSLDIACGHAITTSHH</sequence>
<dbReference type="AlphaFoldDB" id="A0A9R1UQC7"/>
<protein>
    <recommendedName>
        <fullName evidence="3">SWIM-type domain-containing protein</fullName>
    </recommendedName>
</protein>
<keyword evidence="2" id="KW-1185">Reference proteome</keyword>
<comment type="caution">
    <text evidence="1">The sequence shown here is derived from an EMBL/GenBank/DDBJ whole genome shotgun (WGS) entry which is preliminary data.</text>
</comment>
<name>A0A9R1UQC7_LACSA</name>